<dbReference type="AlphaFoldDB" id="A0A4P9WMP6"/>
<dbReference type="Proteomes" id="UP000269721">
    <property type="component" value="Unassembled WGS sequence"/>
</dbReference>
<sequence length="191" mass="21244">MFHSFSSSAVTVFVPMPDTTILFRSLAPATLLVDCSNRRHQPPFGNATSLRELFSNETLEWGHHNVALVSPLSSIPVPRRPVKFSVLPVPTSQMCEVVEEWSRFSSNQSATVSPILHPRQHLTDPMRTFKTTVTKHILKVLKLGQMNQDAQALDPGPARHLIHNVRMRQCAPRCVGRETAEIMTGSDAVLA</sequence>
<proteinExistence type="predicted"/>
<name>A0A4P9WMP6_9FUNG</name>
<evidence type="ECO:0000313" key="2">
    <source>
        <dbReference type="Proteomes" id="UP000269721"/>
    </source>
</evidence>
<organism evidence="1 2">
    <name type="scientific">Blyttiomyces helicus</name>
    <dbReference type="NCBI Taxonomy" id="388810"/>
    <lineage>
        <taxon>Eukaryota</taxon>
        <taxon>Fungi</taxon>
        <taxon>Fungi incertae sedis</taxon>
        <taxon>Chytridiomycota</taxon>
        <taxon>Chytridiomycota incertae sedis</taxon>
        <taxon>Chytridiomycetes</taxon>
        <taxon>Chytridiomycetes incertae sedis</taxon>
        <taxon>Blyttiomyces</taxon>
    </lineage>
</organism>
<reference evidence="2" key="1">
    <citation type="journal article" date="2018" name="Nat. Microbiol.">
        <title>Leveraging single-cell genomics to expand the fungal tree of life.</title>
        <authorList>
            <person name="Ahrendt S.R."/>
            <person name="Quandt C.A."/>
            <person name="Ciobanu D."/>
            <person name="Clum A."/>
            <person name="Salamov A."/>
            <person name="Andreopoulos B."/>
            <person name="Cheng J.F."/>
            <person name="Woyke T."/>
            <person name="Pelin A."/>
            <person name="Henrissat B."/>
            <person name="Reynolds N.K."/>
            <person name="Benny G.L."/>
            <person name="Smith M.E."/>
            <person name="James T.Y."/>
            <person name="Grigoriev I.V."/>
        </authorList>
    </citation>
    <scope>NUCLEOTIDE SEQUENCE [LARGE SCALE GENOMIC DNA]</scope>
</reference>
<keyword evidence="2" id="KW-1185">Reference proteome</keyword>
<protein>
    <submittedName>
        <fullName evidence="1">Uncharacterized protein</fullName>
    </submittedName>
</protein>
<evidence type="ECO:0000313" key="1">
    <source>
        <dbReference type="EMBL" id="RKO92016.1"/>
    </source>
</evidence>
<accession>A0A4P9WMP6</accession>
<gene>
    <name evidence="1" type="ORF">BDK51DRAFT_48635</name>
</gene>
<dbReference type="EMBL" id="KZ994806">
    <property type="protein sequence ID" value="RKO92016.1"/>
    <property type="molecule type" value="Genomic_DNA"/>
</dbReference>